<proteinExistence type="predicted"/>
<sequence length="199" mass="22948">MDIIFLSGEAQPLKLCAEDRRFTLVQRMLRINQCTDAAMWYADKVGQLVPFFGAWSDGYKSREDAGHTNIVKFSDAEIVEINDKGHIQSAVSNSLLRHCITRRQDNEQSIEPQADPTSPHFTGRFTYPDHARPALQPASEYHEDYHDVIWFHFHTFEECPETFIGNSQESNFEEEHWTHFIQFDFNSIINQAEALGVAP</sequence>
<reference evidence="1 2" key="1">
    <citation type="submission" date="2020-05" db="EMBL/GenBank/DDBJ databases">
        <title>Complete genome sequence of Deefgea sp. D17.</title>
        <authorList>
            <person name="Bae J.-W."/>
            <person name="Han J.E."/>
        </authorList>
    </citation>
    <scope>NUCLEOTIDE SEQUENCE [LARGE SCALE GENOMIC DNA]</scope>
    <source>
        <strain evidence="1 2">D17</strain>
    </source>
</reference>
<evidence type="ECO:0000313" key="2">
    <source>
        <dbReference type="Proteomes" id="UP000504844"/>
    </source>
</evidence>
<protein>
    <submittedName>
        <fullName evidence="1">Uncharacterized protein</fullName>
    </submittedName>
</protein>
<dbReference type="EMBL" id="CP054143">
    <property type="protein sequence ID" value="QKJ65268.1"/>
    <property type="molecule type" value="Genomic_DNA"/>
</dbReference>
<accession>A0A6M8SM04</accession>
<keyword evidence="2" id="KW-1185">Reference proteome</keyword>
<dbReference type="Proteomes" id="UP000504844">
    <property type="component" value="Chromosome"/>
</dbReference>
<dbReference type="AlphaFoldDB" id="A0A6M8SM04"/>
<name>A0A6M8SM04_9NEIS</name>
<organism evidence="1 2">
    <name type="scientific">Deefgea piscis</name>
    <dbReference type="NCBI Taxonomy" id="2739061"/>
    <lineage>
        <taxon>Bacteria</taxon>
        <taxon>Pseudomonadati</taxon>
        <taxon>Pseudomonadota</taxon>
        <taxon>Betaproteobacteria</taxon>
        <taxon>Neisseriales</taxon>
        <taxon>Chitinibacteraceae</taxon>
        <taxon>Deefgea</taxon>
    </lineage>
</organism>
<dbReference type="KEGG" id="dee:HQN60_00110"/>
<gene>
    <name evidence="1" type="ORF">HQN60_00110</name>
</gene>
<evidence type="ECO:0000313" key="1">
    <source>
        <dbReference type="EMBL" id="QKJ65268.1"/>
    </source>
</evidence>
<dbReference type="RefSeq" id="WP_173531778.1">
    <property type="nucleotide sequence ID" value="NZ_CP054143.1"/>
</dbReference>